<organism evidence="2 3">
    <name type="scientific">Amycolatopsis mongoliensis</name>
    <dbReference type="NCBI Taxonomy" id="715475"/>
    <lineage>
        <taxon>Bacteria</taxon>
        <taxon>Bacillati</taxon>
        <taxon>Actinomycetota</taxon>
        <taxon>Actinomycetes</taxon>
        <taxon>Pseudonocardiales</taxon>
        <taxon>Pseudonocardiaceae</taxon>
        <taxon>Amycolatopsis</taxon>
    </lineage>
</organism>
<feature type="compositionally biased region" description="Acidic residues" evidence="1">
    <location>
        <begin position="187"/>
        <end position="201"/>
    </location>
</feature>
<dbReference type="Proteomes" id="UP001239397">
    <property type="component" value="Chromosome"/>
</dbReference>
<evidence type="ECO:0000313" key="3">
    <source>
        <dbReference type="Proteomes" id="UP001239397"/>
    </source>
</evidence>
<keyword evidence="3" id="KW-1185">Reference proteome</keyword>
<evidence type="ECO:0000256" key="1">
    <source>
        <dbReference type="SAM" id="MobiDB-lite"/>
    </source>
</evidence>
<sequence length="201" mass="21887">MYRKAPPDRPVQLLTHSTPPRPGIDSGPRSFSGDLSIRAKRGVVRAKTRDRGAAMIPIGPAGQLWIATHQNERDRRLAEERLGRLAARWTRRRWLAPGRMRGPALEEPGRIRPSRTRGSGSARENGYARTMTIDEEAPRAGSTGTPEADEPTGRPAEASPLDRGLAPPSVEPEITSTHALDRGLAPPDDEGTEDTGETSRP</sequence>
<dbReference type="KEGG" id="amog:QRX60_31225"/>
<feature type="region of interest" description="Disordered" evidence="1">
    <location>
        <begin position="100"/>
        <end position="201"/>
    </location>
</feature>
<dbReference type="AlphaFoldDB" id="A0A9Y2JH45"/>
<accession>A0A9Y2JH45</accession>
<protein>
    <submittedName>
        <fullName evidence="2">Uncharacterized protein</fullName>
    </submittedName>
</protein>
<dbReference type="RefSeq" id="WP_285995010.1">
    <property type="nucleotide sequence ID" value="NZ_CP127295.1"/>
</dbReference>
<gene>
    <name evidence="2" type="ORF">QRX60_31225</name>
</gene>
<dbReference type="EMBL" id="CP127295">
    <property type="protein sequence ID" value="WIX98525.1"/>
    <property type="molecule type" value="Genomic_DNA"/>
</dbReference>
<reference evidence="2 3" key="1">
    <citation type="submission" date="2023-06" db="EMBL/GenBank/DDBJ databases">
        <authorList>
            <person name="Oyuntsetseg B."/>
            <person name="Kim S.B."/>
        </authorList>
    </citation>
    <scope>NUCLEOTIDE SEQUENCE [LARGE SCALE GENOMIC DNA]</scope>
    <source>
        <strain evidence="2 3">4-36</strain>
    </source>
</reference>
<feature type="region of interest" description="Disordered" evidence="1">
    <location>
        <begin position="1"/>
        <end position="35"/>
    </location>
</feature>
<proteinExistence type="predicted"/>
<name>A0A9Y2JH45_9PSEU</name>
<evidence type="ECO:0000313" key="2">
    <source>
        <dbReference type="EMBL" id="WIX98525.1"/>
    </source>
</evidence>